<evidence type="ECO:0000313" key="1">
    <source>
        <dbReference type="EMBL" id="KAK3060099.1"/>
    </source>
</evidence>
<gene>
    <name evidence="1" type="primary">PRP5_2</name>
    <name evidence="1" type="ORF">LTS18_009366</name>
</gene>
<organism evidence="1 2">
    <name type="scientific">Coniosporium uncinatum</name>
    <dbReference type="NCBI Taxonomy" id="93489"/>
    <lineage>
        <taxon>Eukaryota</taxon>
        <taxon>Fungi</taxon>
        <taxon>Dikarya</taxon>
        <taxon>Ascomycota</taxon>
        <taxon>Pezizomycotina</taxon>
        <taxon>Dothideomycetes</taxon>
        <taxon>Dothideomycetes incertae sedis</taxon>
        <taxon>Coniosporium</taxon>
    </lineage>
</organism>
<accession>A0ACC3D0M7</accession>
<sequence length="89" mass="9452">RARWAVTNRTNVAKILEATGTSITTKGNFYATGKEPGPTDPPKLYILVEGDTEVVVTTAMRELLALLKSGTQSAADAESRAPAGRYSVV</sequence>
<dbReference type="Proteomes" id="UP001186974">
    <property type="component" value="Unassembled WGS sequence"/>
</dbReference>
<name>A0ACC3D0M7_9PEZI</name>
<proteinExistence type="predicted"/>
<protein>
    <submittedName>
        <fullName evidence="1">Pre-mRNA processing RNA-helicase</fullName>
    </submittedName>
</protein>
<reference evidence="1" key="1">
    <citation type="submission" date="2024-09" db="EMBL/GenBank/DDBJ databases">
        <title>Black Yeasts Isolated from many extreme environments.</title>
        <authorList>
            <person name="Coleine C."/>
            <person name="Stajich J.E."/>
            <person name="Selbmann L."/>
        </authorList>
    </citation>
    <scope>NUCLEOTIDE SEQUENCE</scope>
    <source>
        <strain evidence="1">CCFEE 5737</strain>
    </source>
</reference>
<dbReference type="EMBL" id="JAWDJW010008861">
    <property type="protein sequence ID" value="KAK3060099.1"/>
    <property type="molecule type" value="Genomic_DNA"/>
</dbReference>
<feature type="non-terminal residue" evidence="1">
    <location>
        <position position="1"/>
    </location>
</feature>
<keyword evidence="2" id="KW-1185">Reference proteome</keyword>
<evidence type="ECO:0000313" key="2">
    <source>
        <dbReference type="Proteomes" id="UP001186974"/>
    </source>
</evidence>
<comment type="caution">
    <text evidence="1">The sequence shown here is derived from an EMBL/GenBank/DDBJ whole genome shotgun (WGS) entry which is preliminary data.</text>
</comment>